<evidence type="ECO:0000313" key="3">
    <source>
        <dbReference type="Proteomes" id="UP001497457"/>
    </source>
</evidence>
<accession>A0ABC8ZKC1</accession>
<keyword evidence="1" id="KW-0732">Signal</keyword>
<proteinExistence type="predicted"/>
<dbReference type="PANTHER" id="PTHR33994:SF34">
    <property type="entry name" value="LATE EMBRYOGENESIS ABUNDANT PROTEIN LEA-2 SUBGROUP DOMAIN-CONTAINING PROTEIN"/>
    <property type="match status" value="1"/>
</dbReference>
<protein>
    <recommendedName>
        <fullName evidence="4">Late embryogenesis abundant protein LEA-2 subgroup domain-containing protein</fullName>
    </recommendedName>
</protein>
<sequence length="164" mass="17642">MSLASFLALFMVVIFGSGATEVATFSVELAGFQGLNATQGNNVVSPTFSLKVRVENPRDLQPWCSNGGKVVVSYSGVALTWGDVPGFCVQRKASRDMVLLPWGKGVGLSEGLRRRLASELFAGTAQVLVEMKLFNDANDWTPSETYSGTSLQSFQLLLRAGSRT</sequence>
<evidence type="ECO:0008006" key="4">
    <source>
        <dbReference type="Google" id="ProtNLM"/>
    </source>
</evidence>
<feature type="signal peptide" evidence="1">
    <location>
        <begin position="1"/>
        <end position="19"/>
    </location>
</feature>
<reference evidence="2" key="1">
    <citation type="submission" date="2024-10" db="EMBL/GenBank/DDBJ databases">
        <authorList>
            <person name="Ryan C."/>
        </authorList>
    </citation>
    <scope>NUCLEOTIDE SEQUENCE [LARGE SCALE GENOMIC DNA]</scope>
</reference>
<dbReference type="PANTHER" id="PTHR33994">
    <property type="entry name" value="OS04G0515000 PROTEIN"/>
    <property type="match status" value="1"/>
</dbReference>
<organism evidence="2 3">
    <name type="scientific">Urochloa decumbens</name>
    <dbReference type="NCBI Taxonomy" id="240449"/>
    <lineage>
        <taxon>Eukaryota</taxon>
        <taxon>Viridiplantae</taxon>
        <taxon>Streptophyta</taxon>
        <taxon>Embryophyta</taxon>
        <taxon>Tracheophyta</taxon>
        <taxon>Spermatophyta</taxon>
        <taxon>Magnoliopsida</taxon>
        <taxon>Liliopsida</taxon>
        <taxon>Poales</taxon>
        <taxon>Poaceae</taxon>
        <taxon>PACMAD clade</taxon>
        <taxon>Panicoideae</taxon>
        <taxon>Panicodae</taxon>
        <taxon>Paniceae</taxon>
        <taxon>Melinidinae</taxon>
        <taxon>Urochloa</taxon>
    </lineage>
</organism>
<name>A0ABC8ZKC1_9POAL</name>
<gene>
    <name evidence="2" type="ORF">URODEC1_LOCUS45226</name>
</gene>
<evidence type="ECO:0000313" key="2">
    <source>
        <dbReference type="EMBL" id="CAL4961768.1"/>
    </source>
</evidence>
<evidence type="ECO:0000256" key="1">
    <source>
        <dbReference type="SAM" id="SignalP"/>
    </source>
</evidence>
<dbReference type="EMBL" id="OZ075129">
    <property type="protein sequence ID" value="CAL4961768.1"/>
    <property type="molecule type" value="Genomic_DNA"/>
</dbReference>
<dbReference type="Proteomes" id="UP001497457">
    <property type="component" value="Chromosome 19rd"/>
</dbReference>
<keyword evidence="3" id="KW-1185">Reference proteome</keyword>
<dbReference type="AlphaFoldDB" id="A0ABC8ZKC1"/>
<feature type="chain" id="PRO_5044765596" description="Late embryogenesis abundant protein LEA-2 subgroup domain-containing protein" evidence="1">
    <location>
        <begin position="20"/>
        <end position="164"/>
    </location>
</feature>